<keyword evidence="3" id="KW-1185">Reference proteome</keyword>
<evidence type="ECO:0000313" key="2">
    <source>
        <dbReference type="EMBL" id="MCI93029.1"/>
    </source>
</evidence>
<dbReference type="AlphaFoldDB" id="A0A392VZV1"/>
<organism evidence="2 3">
    <name type="scientific">Trifolium medium</name>
    <dbReference type="NCBI Taxonomy" id="97028"/>
    <lineage>
        <taxon>Eukaryota</taxon>
        <taxon>Viridiplantae</taxon>
        <taxon>Streptophyta</taxon>
        <taxon>Embryophyta</taxon>
        <taxon>Tracheophyta</taxon>
        <taxon>Spermatophyta</taxon>
        <taxon>Magnoliopsida</taxon>
        <taxon>eudicotyledons</taxon>
        <taxon>Gunneridae</taxon>
        <taxon>Pentapetalae</taxon>
        <taxon>rosids</taxon>
        <taxon>fabids</taxon>
        <taxon>Fabales</taxon>
        <taxon>Fabaceae</taxon>
        <taxon>Papilionoideae</taxon>
        <taxon>50 kb inversion clade</taxon>
        <taxon>NPAAA clade</taxon>
        <taxon>Hologalegina</taxon>
        <taxon>IRL clade</taxon>
        <taxon>Trifolieae</taxon>
        <taxon>Trifolium</taxon>
    </lineage>
</organism>
<feature type="region of interest" description="Disordered" evidence="1">
    <location>
        <begin position="12"/>
        <end position="57"/>
    </location>
</feature>
<feature type="compositionally biased region" description="Basic and acidic residues" evidence="1">
    <location>
        <begin position="15"/>
        <end position="43"/>
    </location>
</feature>
<dbReference type="EMBL" id="LXQA011317760">
    <property type="protein sequence ID" value="MCI93029.1"/>
    <property type="molecule type" value="Genomic_DNA"/>
</dbReference>
<comment type="caution">
    <text evidence="2">The sequence shown here is derived from an EMBL/GenBank/DDBJ whole genome shotgun (WGS) entry which is preliminary data.</text>
</comment>
<dbReference type="Proteomes" id="UP000265520">
    <property type="component" value="Unassembled WGS sequence"/>
</dbReference>
<name>A0A392VZV1_9FABA</name>
<accession>A0A392VZV1</accession>
<sequence length="57" mass="6732">MQYEEVEVAYVIRHTRPEDNQSARESHRNGGDRKKNDKHREPRGPPSLFLNYIPLTV</sequence>
<protein>
    <submittedName>
        <fullName evidence="2">Uncharacterized protein</fullName>
    </submittedName>
</protein>
<proteinExistence type="predicted"/>
<feature type="non-terminal residue" evidence="2">
    <location>
        <position position="57"/>
    </location>
</feature>
<evidence type="ECO:0000313" key="3">
    <source>
        <dbReference type="Proteomes" id="UP000265520"/>
    </source>
</evidence>
<evidence type="ECO:0000256" key="1">
    <source>
        <dbReference type="SAM" id="MobiDB-lite"/>
    </source>
</evidence>
<reference evidence="2 3" key="1">
    <citation type="journal article" date="2018" name="Front. Plant Sci.">
        <title>Red Clover (Trifolium pratense) and Zigzag Clover (T. medium) - A Picture of Genomic Similarities and Differences.</title>
        <authorList>
            <person name="Dluhosova J."/>
            <person name="Istvanek J."/>
            <person name="Nedelnik J."/>
            <person name="Repkova J."/>
        </authorList>
    </citation>
    <scope>NUCLEOTIDE SEQUENCE [LARGE SCALE GENOMIC DNA]</scope>
    <source>
        <strain evidence="3">cv. 10/8</strain>
        <tissue evidence="2">Leaf</tissue>
    </source>
</reference>